<dbReference type="InterPro" id="IPR050834">
    <property type="entry name" value="Glycosyltransf_2"/>
</dbReference>
<organism evidence="2 3">
    <name type="scientific">Xanthomarina gelatinilytica</name>
    <dbReference type="NCBI Taxonomy" id="1137281"/>
    <lineage>
        <taxon>Bacteria</taxon>
        <taxon>Pseudomonadati</taxon>
        <taxon>Bacteroidota</taxon>
        <taxon>Flavobacteriia</taxon>
        <taxon>Flavobacteriales</taxon>
        <taxon>Flavobacteriaceae</taxon>
        <taxon>Xanthomarina</taxon>
    </lineage>
</organism>
<comment type="caution">
    <text evidence="2">The sequence shown here is derived from an EMBL/GenBank/DDBJ whole genome shotgun (WGS) entry which is preliminary data.</text>
</comment>
<proteinExistence type="predicted"/>
<dbReference type="EMBL" id="DPRK01000054">
    <property type="protein sequence ID" value="HCY80685.1"/>
    <property type="molecule type" value="Genomic_DNA"/>
</dbReference>
<evidence type="ECO:0000313" key="2">
    <source>
        <dbReference type="EMBL" id="HCY80685.1"/>
    </source>
</evidence>
<dbReference type="Proteomes" id="UP000263268">
    <property type="component" value="Unassembled WGS sequence"/>
</dbReference>
<dbReference type="PANTHER" id="PTHR43685">
    <property type="entry name" value="GLYCOSYLTRANSFERASE"/>
    <property type="match status" value="1"/>
</dbReference>
<dbReference type="AlphaFoldDB" id="A0A3D6BRL9"/>
<dbReference type="SUPFAM" id="SSF53448">
    <property type="entry name" value="Nucleotide-diphospho-sugar transferases"/>
    <property type="match status" value="1"/>
</dbReference>
<protein>
    <submittedName>
        <fullName evidence="2">Glycosyl transferase family 2</fullName>
    </submittedName>
</protein>
<dbReference type="PANTHER" id="PTHR43685:SF2">
    <property type="entry name" value="GLYCOSYLTRANSFERASE 2-LIKE DOMAIN-CONTAINING PROTEIN"/>
    <property type="match status" value="1"/>
</dbReference>
<dbReference type="CDD" id="cd00761">
    <property type="entry name" value="Glyco_tranf_GTA_type"/>
    <property type="match status" value="1"/>
</dbReference>
<evidence type="ECO:0000313" key="3">
    <source>
        <dbReference type="Proteomes" id="UP000263268"/>
    </source>
</evidence>
<dbReference type="Pfam" id="PF00535">
    <property type="entry name" value="Glycos_transf_2"/>
    <property type="match status" value="1"/>
</dbReference>
<dbReference type="Gene3D" id="3.90.550.10">
    <property type="entry name" value="Spore Coat Polysaccharide Biosynthesis Protein SpsA, Chain A"/>
    <property type="match status" value="1"/>
</dbReference>
<evidence type="ECO:0000259" key="1">
    <source>
        <dbReference type="Pfam" id="PF00535"/>
    </source>
</evidence>
<dbReference type="InterPro" id="IPR001173">
    <property type="entry name" value="Glyco_trans_2-like"/>
</dbReference>
<sequence>MNISEKTHIPFEILVATTNRTTLDFIDNMFKNNDLEHYHLLIINQTSEHKLLVSHKPNIRVINAFERGLSRSRNLAIQHAIGDICLLADDDVVYLEGFENKIMEAFKLYPEAALIHFKAKNFKGDDFRKYPIKDCKHNLKTIRGMSSIEMAINRKLILNKKITFDVRFGLGAPFPTAEESLFCRNILKQNGLIYFNNAFIVAHSEHNSGRKLGDDEIVYARGALNYYKYKKLAYFWIVRYVYFLVKNKYIKFSDVFEKVKLALKGLRILKKHYEYKT</sequence>
<name>A0A3D6BRL9_9FLAO</name>
<dbReference type="InterPro" id="IPR029044">
    <property type="entry name" value="Nucleotide-diphossugar_trans"/>
</dbReference>
<accession>A0A3D6BRL9</accession>
<gene>
    <name evidence="2" type="ORF">DHV22_03295</name>
</gene>
<dbReference type="GO" id="GO:0016740">
    <property type="term" value="F:transferase activity"/>
    <property type="evidence" value="ECO:0007669"/>
    <property type="project" value="UniProtKB-KW"/>
</dbReference>
<feature type="domain" description="Glycosyltransferase 2-like" evidence="1">
    <location>
        <begin position="15"/>
        <end position="140"/>
    </location>
</feature>
<reference evidence="2 3" key="1">
    <citation type="journal article" date="2018" name="Nat. Biotechnol.">
        <title>A standardized bacterial taxonomy based on genome phylogeny substantially revises the tree of life.</title>
        <authorList>
            <person name="Parks D.H."/>
            <person name="Chuvochina M."/>
            <person name="Waite D.W."/>
            <person name="Rinke C."/>
            <person name="Skarshewski A."/>
            <person name="Chaumeil P.A."/>
            <person name="Hugenholtz P."/>
        </authorList>
    </citation>
    <scope>NUCLEOTIDE SEQUENCE [LARGE SCALE GENOMIC DNA]</scope>
    <source>
        <strain evidence="2">UBA10227</strain>
    </source>
</reference>
<keyword evidence="2" id="KW-0808">Transferase</keyword>